<evidence type="ECO:0000256" key="5">
    <source>
        <dbReference type="ARBA" id="ARBA00022989"/>
    </source>
</evidence>
<keyword evidence="2 7" id="KW-0813">Transport</keyword>
<dbReference type="CDD" id="cd06261">
    <property type="entry name" value="TM_PBP2"/>
    <property type="match status" value="1"/>
</dbReference>
<feature type="transmembrane region" description="Helical" evidence="7">
    <location>
        <begin position="146"/>
        <end position="167"/>
    </location>
</feature>
<dbReference type="RefSeq" id="WP_068663338.1">
    <property type="nucleotide sequence ID" value="NZ_LYPB01000050.1"/>
</dbReference>
<name>A0A198AGU4_9BACL</name>
<protein>
    <submittedName>
        <fullName evidence="9">Arabinose transporter permease</fullName>
    </submittedName>
</protein>
<dbReference type="Gene3D" id="1.10.3720.10">
    <property type="entry name" value="MetI-like"/>
    <property type="match status" value="1"/>
</dbReference>
<feature type="transmembrane region" description="Helical" evidence="7">
    <location>
        <begin position="113"/>
        <end position="134"/>
    </location>
</feature>
<comment type="caution">
    <text evidence="9">The sequence shown here is derived from an EMBL/GenBank/DDBJ whole genome shotgun (WGS) entry which is preliminary data.</text>
</comment>
<comment type="similarity">
    <text evidence="7">Belongs to the binding-protein-dependent transport system permease family.</text>
</comment>
<evidence type="ECO:0000256" key="4">
    <source>
        <dbReference type="ARBA" id="ARBA00022692"/>
    </source>
</evidence>
<dbReference type="PROSITE" id="PS50928">
    <property type="entry name" value="ABC_TM1"/>
    <property type="match status" value="1"/>
</dbReference>
<keyword evidence="4 7" id="KW-0812">Transmembrane</keyword>
<evidence type="ECO:0000259" key="8">
    <source>
        <dbReference type="PROSITE" id="PS50928"/>
    </source>
</evidence>
<keyword evidence="10" id="KW-1185">Reference proteome</keyword>
<evidence type="ECO:0000256" key="6">
    <source>
        <dbReference type="ARBA" id="ARBA00023136"/>
    </source>
</evidence>
<feature type="transmembrane region" description="Helical" evidence="7">
    <location>
        <begin position="248"/>
        <end position="267"/>
    </location>
</feature>
<dbReference type="InterPro" id="IPR000515">
    <property type="entry name" value="MetI-like"/>
</dbReference>
<evidence type="ECO:0000313" key="9">
    <source>
        <dbReference type="EMBL" id="OAS20714.1"/>
    </source>
</evidence>
<comment type="subcellular location">
    <subcellularLocation>
        <location evidence="1 7">Cell membrane</location>
        <topology evidence="1 7">Multi-pass membrane protein</topology>
    </subcellularLocation>
</comment>
<organism evidence="9 10">
    <name type="scientific">Paenibacillus oryzisoli</name>
    <dbReference type="NCBI Taxonomy" id="1850517"/>
    <lineage>
        <taxon>Bacteria</taxon>
        <taxon>Bacillati</taxon>
        <taxon>Bacillota</taxon>
        <taxon>Bacilli</taxon>
        <taxon>Bacillales</taxon>
        <taxon>Paenibacillaceae</taxon>
        <taxon>Paenibacillus</taxon>
    </lineage>
</organism>
<accession>A0A198AGU4</accession>
<keyword evidence="3" id="KW-1003">Cell membrane</keyword>
<dbReference type="GO" id="GO:0005886">
    <property type="term" value="C:plasma membrane"/>
    <property type="evidence" value="ECO:0007669"/>
    <property type="project" value="UniProtKB-SubCell"/>
</dbReference>
<evidence type="ECO:0000256" key="2">
    <source>
        <dbReference type="ARBA" id="ARBA00022448"/>
    </source>
</evidence>
<dbReference type="Proteomes" id="UP000078454">
    <property type="component" value="Unassembled WGS sequence"/>
</dbReference>
<keyword evidence="6 7" id="KW-0472">Membrane</keyword>
<feature type="transmembrane region" description="Helical" evidence="7">
    <location>
        <begin position="188"/>
        <end position="211"/>
    </location>
</feature>
<gene>
    <name evidence="9" type="ORF">A8708_19465</name>
</gene>
<dbReference type="EMBL" id="LYPB01000050">
    <property type="protein sequence ID" value="OAS20714.1"/>
    <property type="molecule type" value="Genomic_DNA"/>
</dbReference>
<dbReference type="Pfam" id="PF00528">
    <property type="entry name" value="BPD_transp_1"/>
    <property type="match status" value="1"/>
</dbReference>
<evidence type="ECO:0000313" key="10">
    <source>
        <dbReference type="Proteomes" id="UP000078454"/>
    </source>
</evidence>
<proteinExistence type="inferred from homology"/>
<feature type="domain" description="ABC transmembrane type-1" evidence="8">
    <location>
        <begin position="78"/>
        <end position="267"/>
    </location>
</feature>
<dbReference type="GO" id="GO:0055085">
    <property type="term" value="P:transmembrane transport"/>
    <property type="evidence" value="ECO:0007669"/>
    <property type="project" value="InterPro"/>
</dbReference>
<evidence type="ECO:0000256" key="3">
    <source>
        <dbReference type="ARBA" id="ARBA00022475"/>
    </source>
</evidence>
<reference evidence="9 10" key="1">
    <citation type="submission" date="2016-05" db="EMBL/GenBank/DDBJ databases">
        <title>Paenibacillus sp. 1ZS3-15 nov., isolated from the rhizosphere soil.</title>
        <authorList>
            <person name="Zhang X.X."/>
            <person name="Zhang J."/>
        </authorList>
    </citation>
    <scope>NUCLEOTIDE SEQUENCE [LARGE SCALE GENOMIC DNA]</scope>
    <source>
        <strain evidence="9 10">1ZS3-15</strain>
    </source>
</reference>
<feature type="transmembrane region" description="Helical" evidence="7">
    <location>
        <begin position="12"/>
        <end position="34"/>
    </location>
</feature>
<sequence>MLTQQRKRPIPAFLLLMLFLVLAALALFPFYSLALASLKPSKEMLRYGLNVKLQPELLSMHNYTFLFSASAKKYLLWYKNSVLISLVYTVLCLLLSSMVGYGLAMYRFAGRNIIFVFVLLVMMVPVEIIMLPLYKQMISFHLIDTYSGVILPFVVAPLPIFFFRQYAEGLPKDFLDAGRIDGCSEYGIFFKIMVPLMTPAFGAMAILQALASWNSFVWPLIVLKTGEKLTLPIGLASLITPYGNNYDILIAGSVLAIVPILIVFIFFQRFFVSGLTVGGVKG</sequence>
<keyword evidence="5 7" id="KW-1133">Transmembrane helix</keyword>
<dbReference type="STRING" id="1850517.A8708_19465"/>
<evidence type="ECO:0000256" key="1">
    <source>
        <dbReference type="ARBA" id="ARBA00004651"/>
    </source>
</evidence>
<dbReference type="OrthoDB" id="9771544at2"/>
<dbReference type="AlphaFoldDB" id="A0A198AGU4"/>
<dbReference type="PANTHER" id="PTHR43744">
    <property type="entry name" value="ABC TRANSPORTER PERMEASE PROTEIN MG189-RELATED-RELATED"/>
    <property type="match status" value="1"/>
</dbReference>
<dbReference type="PANTHER" id="PTHR43744:SF2">
    <property type="entry name" value="ARABINOOLIGOSACCHARIDES TRANSPORT SYSTEM PERMEASE PROTEIN ARAQ"/>
    <property type="match status" value="1"/>
</dbReference>
<evidence type="ECO:0000256" key="7">
    <source>
        <dbReference type="RuleBase" id="RU363032"/>
    </source>
</evidence>
<dbReference type="SUPFAM" id="SSF161098">
    <property type="entry name" value="MetI-like"/>
    <property type="match status" value="1"/>
</dbReference>
<feature type="transmembrane region" description="Helical" evidence="7">
    <location>
        <begin position="82"/>
        <end position="106"/>
    </location>
</feature>
<dbReference type="InterPro" id="IPR035906">
    <property type="entry name" value="MetI-like_sf"/>
</dbReference>